<accession>A0A2H1L7R7</accession>
<evidence type="ECO:0000259" key="2">
    <source>
        <dbReference type="Pfam" id="PF25202"/>
    </source>
</evidence>
<dbReference type="InterPro" id="IPR057156">
    <property type="entry name" value="DUF7834"/>
</dbReference>
<proteinExistence type="predicted"/>
<evidence type="ECO:0000313" key="4">
    <source>
        <dbReference type="Proteomes" id="UP000234462"/>
    </source>
</evidence>
<dbReference type="PANTHER" id="PTHR35149">
    <property type="entry name" value="SLL5132 PROTEIN"/>
    <property type="match status" value="1"/>
</dbReference>
<dbReference type="InterPro" id="IPR004919">
    <property type="entry name" value="GmrSD_N"/>
</dbReference>
<dbReference type="AlphaFoldDB" id="A0A2H1L7R7"/>
<dbReference type="Pfam" id="PF25202">
    <property type="entry name" value="DUF7834"/>
    <property type="match status" value="1"/>
</dbReference>
<protein>
    <submittedName>
        <fullName evidence="3">Uncharacterized protein</fullName>
    </submittedName>
</protein>
<dbReference type="EMBL" id="FXZM01000013">
    <property type="protein sequence ID" value="SMY12922.1"/>
    <property type="molecule type" value="Genomic_DNA"/>
</dbReference>
<sequence length="508" mass="57844">MASMSAQSTSTIDPHLGDPQLTASVESVKDILATLRPNIPSYQRPYAWTAKNVTELVDDIRRFRPSGRYRIGTFILNHSAEDDSDHCSRRPRPNIVDGQQRYLSFALIAHALLSRASDLTDRFIEDLSTAVDGISIPRRRDDRTGHNLRANHDHLRTIVSRWSPDELNDFTEFFLNDCDVVVLRVRDLDAAFQMFDSQNTRGRPLFPTDLLKAHHLREFSRTDPSRDSVLEAVREWEQVPPAEINHVIAAVLFPIKQWTVNRPMPRDGFSSHDVDLFKGIREDAQGNGRYRWAHPVLLAKAAVDRFHSDNSTLLRHGVVDALDFPFQITQPVIDGEMFFRMVSHYVSEARRAGIAGDASSPGAEAGDDRDPRLAEVHKMLDAMPPGTGYRYVRELFDCLLMAYLDRFGWYDVEHAALFLARYAYLLRVHLQRVYPASVDIHARRGHDRIPDADGNLFADIVHALDPRSILDRPLPSVDEAGSEPLRRLYGLILDTAERDEETQREGIR</sequence>
<name>A0A2H1L7R7_9MICO</name>
<dbReference type="PANTHER" id="PTHR35149:SF1">
    <property type="entry name" value="DUF5655 DOMAIN-CONTAINING PROTEIN"/>
    <property type="match status" value="1"/>
</dbReference>
<evidence type="ECO:0000259" key="1">
    <source>
        <dbReference type="Pfam" id="PF03235"/>
    </source>
</evidence>
<dbReference type="Pfam" id="PF03235">
    <property type="entry name" value="GmrSD_N"/>
    <property type="match status" value="1"/>
</dbReference>
<feature type="domain" description="GmrSD restriction endonucleases N-terminal" evidence="1">
    <location>
        <begin position="38"/>
        <end position="216"/>
    </location>
</feature>
<feature type="domain" description="DUF7834" evidence="2">
    <location>
        <begin position="231"/>
        <end position="480"/>
    </location>
</feature>
<keyword evidence="4" id="KW-1185">Reference proteome</keyword>
<dbReference type="OrthoDB" id="9798761at2"/>
<evidence type="ECO:0000313" key="3">
    <source>
        <dbReference type="EMBL" id="SMY12922.1"/>
    </source>
</evidence>
<gene>
    <name evidence="3" type="ORF">BJEO58_02530</name>
</gene>
<dbReference type="Proteomes" id="UP000234462">
    <property type="component" value="Unassembled WGS sequence"/>
</dbReference>
<reference evidence="4" key="1">
    <citation type="submission" date="2017-03" db="EMBL/GenBank/DDBJ databases">
        <authorList>
            <person name="Monnet C."/>
        </authorList>
    </citation>
    <scope>NUCLEOTIDE SEQUENCE [LARGE SCALE GENOMIC DNA]</scope>
    <source>
        <strain evidence="4">SJ5-8</strain>
    </source>
</reference>
<organism evidence="3 4">
    <name type="scientific">Brevibacterium jeotgali</name>
    <dbReference type="NCBI Taxonomy" id="1262550"/>
    <lineage>
        <taxon>Bacteria</taxon>
        <taxon>Bacillati</taxon>
        <taxon>Actinomycetota</taxon>
        <taxon>Actinomycetes</taxon>
        <taxon>Micrococcales</taxon>
        <taxon>Brevibacteriaceae</taxon>
        <taxon>Brevibacterium</taxon>
    </lineage>
</organism>